<accession>A0ABX1C8F3</accession>
<gene>
    <name evidence="2" type="ORF">HCK00_26715</name>
</gene>
<evidence type="ECO:0000313" key="3">
    <source>
        <dbReference type="Proteomes" id="UP000695264"/>
    </source>
</evidence>
<comment type="caution">
    <text evidence="2">The sequence shown here is derived from an EMBL/GenBank/DDBJ whole genome shotgun (WGS) entry which is preliminary data.</text>
</comment>
<dbReference type="RefSeq" id="WP_168104618.1">
    <property type="nucleotide sequence ID" value="NZ_JAATEN010000066.1"/>
</dbReference>
<evidence type="ECO:0000256" key="1">
    <source>
        <dbReference type="SAM" id="MobiDB-lite"/>
    </source>
</evidence>
<sequence>EVSLGQHTANASRRVTTAPTVSSGYSPDARLLFDPHGGPAGRHVEFFPEPTVAELDGLARTAGLHRGSADASVEVRRTTLRLVRALRIVFGPEVEGDAARYTPLVKGIGALERLRSNDAALSRYTPFRMELWTAAAELAG</sequence>
<proteinExistence type="predicted"/>
<reference evidence="2 3" key="1">
    <citation type="submission" date="2020-03" db="EMBL/GenBank/DDBJ databases">
        <title>WGS of actinomycetes isolated from Thailand.</title>
        <authorList>
            <person name="Thawai C."/>
        </authorList>
    </citation>
    <scope>NUCLEOTIDE SEQUENCE [LARGE SCALE GENOMIC DNA]</scope>
    <source>
        <strain evidence="2 3">PLAI 1-29</strain>
    </source>
</reference>
<name>A0ABX1C8F3_9ACTN</name>
<dbReference type="EMBL" id="JAATEN010000066">
    <property type="protein sequence ID" value="NJQ03999.1"/>
    <property type="molecule type" value="Genomic_DNA"/>
</dbReference>
<feature type="region of interest" description="Disordered" evidence="1">
    <location>
        <begin position="1"/>
        <end position="22"/>
    </location>
</feature>
<feature type="non-terminal residue" evidence="2">
    <location>
        <position position="140"/>
    </location>
</feature>
<evidence type="ECO:0000313" key="2">
    <source>
        <dbReference type="EMBL" id="NJQ03999.1"/>
    </source>
</evidence>
<dbReference type="Proteomes" id="UP000695264">
    <property type="component" value="Unassembled WGS sequence"/>
</dbReference>
<protein>
    <submittedName>
        <fullName evidence="2">Uncharacterized protein</fullName>
    </submittedName>
</protein>
<feature type="non-terminal residue" evidence="2">
    <location>
        <position position="1"/>
    </location>
</feature>
<keyword evidence="3" id="KW-1185">Reference proteome</keyword>
<organism evidence="2 3">
    <name type="scientific">Streptomyces zingiberis</name>
    <dbReference type="NCBI Taxonomy" id="2053010"/>
    <lineage>
        <taxon>Bacteria</taxon>
        <taxon>Bacillati</taxon>
        <taxon>Actinomycetota</taxon>
        <taxon>Actinomycetes</taxon>
        <taxon>Kitasatosporales</taxon>
        <taxon>Streptomycetaceae</taxon>
        <taxon>Streptomyces</taxon>
    </lineage>
</organism>